<reference evidence="1 2" key="1">
    <citation type="submission" date="2018-06" db="EMBL/GenBank/DDBJ databases">
        <title>Genomic Encyclopedia of Type Strains, Phase IV (KMG-IV): sequencing the most valuable type-strain genomes for metagenomic binning, comparative biology and taxonomic classification.</title>
        <authorList>
            <person name="Goeker M."/>
        </authorList>
    </citation>
    <scope>NUCLEOTIDE SEQUENCE [LARGE SCALE GENOMIC DNA]</scope>
    <source>
        <strain evidence="1 2">DSM 25532</strain>
    </source>
</reference>
<sequence length="75" mass="8391">HNAHAPGANAARSTQKKTDNHFRDSIYLTRLNHLKRNILYAIPRQLPFMALGFSRIVCGTACSAVKEHGELQEFG</sequence>
<proteinExistence type="predicted"/>
<evidence type="ECO:0000313" key="1">
    <source>
        <dbReference type="EMBL" id="RBP35835.1"/>
    </source>
</evidence>
<feature type="non-terminal residue" evidence="1">
    <location>
        <position position="1"/>
    </location>
</feature>
<name>A0A366H248_9BACT</name>
<dbReference type="RefSeq" id="WP_211325745.1">
    <property type="nucleotide sequence ID" value="NZ_QNRR01000019.1"/>
</dbReference>
<comment type="caution">
    <text evidence="1">The sequence shown here is derived from an EMBL/GenBank/DDBJ whole genome shotgun (WGS) entry which is preliminary data.</text>
</comment>
<organism evidence="1 2">
    <name type="scientific">Roseimicrobium gellanilyticum</name>
    <dbReference type="NCBI Taxonomy" id="748857"/>
    <lineage>
        <taxon>Bacteria</taxon>
        <taxon>Pseudomonadati</taxon>
        <taxon>Verrucomicrobiota</taxon>
        <taxon>Verrucomicrobiia</taxon>
        <taxon>Verrucomicrobiales</taxon>
        <taxon>Verrucomicrobiaceae</taxon>
        <taxon>Roseimicrobium</taxon>
    </lineage>
</organism>
<keyword evidence="2" id="KW-1185">Reference proteome</keyword>
<accession>A0A366H248</accession>
<gene>
    <name evidence="1" type="ORF">DES53_1191</name>
</gene>
<dbReference type="Proteomes" id="UP000253426">
    <property type="component" value="Unassembled WGS sequence"/>
</dbReference>
<evidence type="ECO:0000313" key="2">
    <source>
        <dbReference type="Proteomes" id="UP000253426"/>
    </source>
</evidence>
<protein>
    <submittedName>
        <fullName evidence="1">Uncharacterized protein</fullName>
    </submittedName>
</protein>
<dbReference type="EMBL" id="QNRR01000019">
    <property type="protein sequence ID" value="RBP35835.1"/>
    <property type="molecule type" value="Genomic_DNA"/>
</dbReference>
<dbReference type="AlphaFoldDB" id="A0A366H248"/>